<evidence type="ECO:0008006" key="5">
    <source>
        <dbReference type="Google" id="ProtNLM"/>
    </source>
</evidence>
<dbReference type="EMBL" id="JAACVF010000137">
    <property type="protein sequence ID" value="NCN65409.1"/>
    <property type="molecule type" value="Genomic_DNA"/>
</dbReference>
<keyword evidence="1" id="KW-1133">Transmembrane helix</keyword>
<dbReference type="AlphaFoldDB" id="A0A8J7YSN2"/>
<accession>A0A8J7YSN2</accession>
<protein>
    <recommendedName>
        <fullName evidence="5">DUF3108 domain-containing protein</fullName>
    </recommendedName>
</protein>
<evidence type="ECO:0000256" key="1">
    <source>
        <dbReference type="SAM" id="Phobius"/>
    </source>
</evidence>
<name>A0A8J7YSN2_9ARCH</name>
<dbReference type="Proteomes" id="UP000768163">
    <property type="component" value="Unassembled WGS sequence"/>
</dbReference>
<comment type="caution">
    <text evidence="2">The sequence shown here is derived from an EMBL/GenBank/DDBJ whole genome shotgun (WGS) entry which is preliminary data.</text>
</comment>
<feature type="transmembrane region" description="Helical" evidence="1">
    <location>
        <begin position="6"/>
        <end position="27"/>
    </location>
</feature>
<dbReference type="EMBL" id="JAACQH010000015">
    <property type="protein sequence ID" value="NCS91011.1"/>
    <property type="molecule type" value="Genomic_DNA"/>
</dbReference>
<reference evidence="2" key="1">
    <citation type="submission" date="2019-11" db="EMBL/GenBank/DDBJ databases">
        <title>Lipid analysis of CO2-rich subsurface aquifers suggests an autotrophy-based deep biosphere with lysolipids enriched in CPR bacteria.</title>
        <authorList>
            <person name="Probst A.J."/>
            <person name="Elling F.J."/>
            <person name="Castelle C.J."/>
            <person name="Zhu Q."/>
            <person name="Elvert M."/>
            <person name="Birarda G."/>
            <person name="Holman H.-Y."/>
            <person name="Lane K.R."/>
            <person name="Ladd B."/>
            <person name="Ryan M.C."/>
            <person name="Woyke T."/>
            <person name="Hinrichs K.-U."/>
            <person name="Banfield J.F."/>
        </authorList>
    </citation>
    <scope>NUCLEOTIDE SEQUENCE</scope>
    <source>
        <strain evidence="2">CG_2015-01_33_1645</strain>
        <strain evidence="3">CG_2015-04_33_537</strain>
    </source>
</reference>
<evidence type="ECO:0000313" key="2">
    <source>
        <dbReference type="EMBL" id="NCN65409.1"/>
    </source>
</evidence>
<gene>
    <name evidence="3" type="ORF">GW779_01110</name>
    <name evidence="2" type="ORF">GW910_05050</name>
</gene>
<keyword evidence="1" id="KW-0472">Membrane</keyword>
<dbReference type="Proteomes" id="UP000738826">
    <property type="component" value="Unassembled WGS sequence"/>
</dbReference>
<evidence type="ECO:0000313" key="3">
    <source>
        <dbReference type="EMBL" id="NCS91011.1"/>
    </source>
</evidence>
<keyword evidence="1" id="KW-0812">Transmembrane</keyword>
<evidence type="ECO:0000313" key="4">
    <source>
        <dbReference type="Proteomes" id="UP000768163"/>
    </source>
</evidence>
<sequence length="334" mass="37955">MATNKYIVPIGILIAVIFIIAGGFLVLNPHHPDSPGTWDDADDNESYFEPTQNFIPDVKVQEGELKRNADLRLKTGNRYNYEYKFTIPLNLMMGGGRTDNNQTDKKDVPDVNMKMSGSMDVVVDRKERYNKSDVFVLTWTSLMKYENLEELMMAEKKGNEMTQQEMQQMTMLKEGINTSGETWISNDGKPVKMVTKRFGMEITTEGEKAEGSSMMGGFGANMMIQPWMLALNENFEWTKNTTVNMSGVKSTSSERYKVVNVEETDTKAGRRKCYKVEKESLSSIDMSEKSKVAANTKISGKSVLWIDYNKRILVKAENWMENLKIGTIELANEK</sequence>
<organism evidence="2 4">
    <name type="scientific">Candidatus Altarchaeum hamiconexum</name>
    <dbReference type="NCBI Taxonomy" id="1803513"/>
    <lineage>
        <taxon>Archaea</taxon>
        <taxon>Candidatus Altarchaeota</taxon>
        <taxon>Candidatus Altiarchaeia</taxon>
        <taxon>Candidatus Altarchaeales</taxon>
        <taxon>Candidatus Altarchaeaceae</taxon>
        <taxon>Candidatus Altarchaeum</taxon>
    </lineage>
</organism>
<proteinExistence type="predicted"/>